<gene>
    <name evidence="1" type="ORF">K504DRAFT_172572</name>
</gene>
<name>A0A6G1JTL5_9PLEO</name>
<reference evidence="1" key="1">
    <citation type="journal article" date="2020" name="Stud. Mycol.">
        <title>101 Dothideomycetes genomes: a test case for predicting lifestyles and emergence of pathogens.</title>
        <authorList>
            <person name="Haridas S."/>
            <person name="Albert R."/>
            <person name="Binder M."/>
            <person name="Bloem J."/>
            <person name="Labutti K."/>
            <person name="Salamov A."/>
            <person name="Andreopoulos B."/>
            <person name="Baker S."/>
            <person name="Barry K."/>
            <person name="Bills G."/>
            <person name="Bluhm B."/>
            <person name="Cannon C."/>
            <person name="Castanera R."/>
            <person name="Culley D."/>
            <person name="Daum C."/>
            <person name="Ezra D."/>
            <person name="Gonzalez J."/>
            <person name="Henrissat B."/>
            <person name="Kuo A."/>
            <person name="Liang C."/>
            <person name="Lipzen A."/>
            <person name="Lutzoni F."/>
            <person name="Magnuson J."/>
            <person name="Mondo S."/>
            <person name="Nolan M."/>
            <person name="Ohm R."/>
            <person name="Pangilinan J."/>
            <person name="Park H.-J."/>
            <person name="Ramirez L."/>
            <person name="Alfaro M."/>
            <person name="Sun H."/>
            <person name="Tritt A."/>
            <person name="Yoshinaga Y."/>
            <person name="Zwiers L.-H."/>
            <person name="Turgeon B."/>
            <person name="Goodwin S."/>
            <person name="Spatafora J."/>
            <person name="Crous P."/>
            <person name="Grigoriev I."/>
        </authorList>
    </citation>
    <scope>NUCLEOTIDE SEQUENCE</scope>
    <source>
        <strain evidence="1">CBS 279.74</strain>
    </source>
</reference>
<sequence length="185" mass="21141">MGIIRGYHTWASYMGIMERVNSLIMDWQDIRSPLITFVHTSHVLYFSSRARLPLQLAICRPWRCITYLLPSRATCPLRENALVPCKSAIYISWTNPNHDNSTIHPHYSPSFTITSPPENCCVMRCADSITCRPVGGQELATNGHWLEIDPDPTRQFLGGNNPNAWLSPPRIANLNYKYHIFQPDT</sequence>
<dbReference type="AlphaFoldDB" id="A0A6G1JTL5"/>
<protein>
    <submittedName>
        <fullName evidence="1">Uncharacterized protein</fullName>
    </submittedName>
</protein>
<proteinExistence type="predicted"/>
<dbReference type="EMBL" id="MU005785">
    <property type="protein sequence ID" value="KAF2703840.1"/>
    <property type="molecule type" value="Genomic_DNA"/>
</dbReference>
<evidence type="ECO:0000313" key="1">
    <source>
        <dbReference type="EMBL" id="KAF2703840.1"/>
    </source>
</evidence>
<evidence type="ECO:0000313" key="2">
    <source>
        <dbReference type="Proteomes" id="UP000799428"/>
    </source>
</evidence>
<accession>A0A6G1JTL5</accession>
<organism evidence="1 2">
    <name type="scientific">Pleomassaria siparia CBS 279.74</name>
    <dbReference type="NCBI Taxonomy" id="1314801"/>
    <lineage>
        <taxon>Eukaryota</taxon>
        <taxon>Fungi</taxon>
        <taxon>Dikarya</taxon>
        <taxon>Ascomycota</taxon>
        <taxon>Pezizomycotina</taxon>
        <taxon>Dothideomycetes</taxon>
        <taxon>Pleosporomycetidae</taxon>
        <taxon>Pleosporales</taxon>
        <taxon>Pleomassariaceae</taxon>
        <taxon>Pleomassaria</taxon>
    </lineage>
</organism>
<dbReference type="Proteomes" id="UP000799428">
    <property type="component" value="Unassembled WGS sequence"/>
</dbReference>
<keyword evidence="2" id="KW-1185">Reference proteome</keyword>